<evidence type="ECO:0008006" key="6">
    <source>
        <dbReference type="Google" id="ProtNLM"/>
    </source>
</evidence>
<sequence length="52" mass="5533">NGHGEVVKLLLKTEKVDADVKNGNGITPLHQAASYGHGEVVKLLLKTGKQRA</sequence>
<evidence type="ECO:0000313" key="5">
    <source>
        <dbReference type="Proteomes" id="UP000054279"/>
    </source>
</evidence>
<protein>
    <recommendedName>
        <fullName evidence="6">Ankyrin</fullName>
    </recommendedName>
</protein>
<evidence type="ECO:0000256" key="2">
    <source>
        <dbReference type="ARBA" id="ARBA00023043"/>
    </source>
</evidence>
<dbReference type="SUPFAM" id="SSF48403">
    <property type="entry name" value="Ankyrin repeat"/>
    <property type="match status" value="1"/>
</dbReference>
<dbReference type="InterPro" id="IPR036770">
    <property type="entry name" value="Ankyrin_rpt-contain_sf"/>
</dbReference>
<evidence type="ECO:0000313" key="4">
    <source>
        <dbReference type="EMBL" id="KIJ23315.1"/>
    </source>
</evidence>
<gene>
    <name evidence="4" type="ORF">M422DRAFT_276138</name>
</gene>
<evidence type="ECO:0000256" key="1">
    <source>
        <dbReference type="ARBA" id="ARBA00022737"/>
    </source>
</evidence>
<feature type="non-terminal residue" evidence="4">
    <location>
        <position position="52"/>
    </location>
</feature>
<reference evidence="4 5" key="1">
    <citation type="submission" date="2014-06" db="EMBL/GenBank/DDBJ databases">
        <title>Evolutionary Origins and Diversification of the Mycorrhizal Mutualists.</title>
        <authorList>
            <consortium name="DOE Joint Genome Institute"/>
            <consortium name="Mycorrhizal Genomics Consortium"/>
            <person name="Kohler A."/>
            <person name="Kuo A."/>
            <person name="Nagy L.G."/>
            <person name="Floudas D."/>
            <person name="Copeland A."/>
            <person name="Barry K.W."/>
            <person name="Cichocki N."/>
            <person name="Veneault-Fourrey C."/>
            <person name="LaButti K."/>
            <person name="Lindquist E.A."/>
            <person name="Lipzen A."/>
            <person name="Lundell T."/>
            <person name="Morin E."/>
            <person name="Murat C."/>
            <person name="Riley R."/>
            <person name="Ohm R."/>
            <person name="Sun H."/>
            <person name="Tunlid A."/>
            <person name="Henrissat B."/>
            <person name="Grigoriev I.V."/>
            <person name="Hibbett D.S."/>
            <person name="Martin F."/>
        </authorList>
    </citation>
    <scope>NUCLEOTIDE SEQUENCE [LARGE SCALE GENOMIC DNA]</scope>
    <source>
        <strain evidence="4 5">SS14</strain>
    </source>
</reference>
<dbReference type="HOGENOM" id="CLU_000134_45_9_1"/>
<dbReference type="AlphaFoldDB" id="A0A0C9UDU3"/>
<dbReference type="Gene3D" id="1.25.40.20">
    <property type="entry name" value="Ankyrin repeat-containing domain"/>
    <property type="match status" value="1"/>
</dbReference>
<dbReference type="PROSITE" id="PS50088">
    <property type="entry name" value="ANK_REPEAT"/>
    <property type="match status" value="1"/>
</dbReference>
<keyword evidence="5" id="KW-1185">Reference proteome</keyword>
<organism evidence="4 5">
    <name type="scientific">Sphaerobolus stellatus (strain SS14)</name>
    <dbReference type="NCBI Taxonomy" id="990650"/>
    <lineage>
        <taxon>Eukaryota</taxon>
        <taxon>Fungi</taxon>
        <taxon>Dikarya</taxon>
        <taxon>Basidiomycota</taxon>
        <taxon>Agaricomycotina</taxon>
        <taxon>Agaricomycetes</taxon>
        <taxon>Phallomycetidae</taxon>
        <taxon>Geastrales</taxon>
        <taxon>Sphaerobolaceae</taxon>
        <taxon>Sphaerobolus</taxon>
    </lineage>
</organism>
<dbReference type="PANTHER" id="PTHR24198">
    <property type="entry name" value="ANKYRIN REPEAT AND PROTEIN KINASE DOMAIN-CONTAINING PROTEIN"/>
    <property type="match status" value="1"/>
</dbReference>
<dbReference type="Pfam" id="PF12796">
    <property type="entry name" value="Ank_2"/>
    <property type="match status" value="1"/>
</dbReference>
<dbReference type="OrthoDB" id="20872at2759"/>
<evidence type="ECO:0000256" key="3">
    <source>
        <dbReference type="PROSITE-ProRule" id="PRU00023"/>
    </source>
</evidence>
<dbReference type="Proteomes" id="UP000054279">
    <property type="component" value="Unassembled WGS sequence"/>
</dbReference>
<dbReference type="InterPro" id="IPR002110">
    <property type="entry name" value="Ankyrin_rpt"/>
</dbReference>
<dbReference type="PANTHER" id="PTHR24198:SF165">
    <property type="entry name" value="ANKYRIN REPEAT-CONTAINING PROTEIN-RELATED"/>
    <property type="match status" value="1"/>
</dbReference>
<accession>A0A0C9UDU3</accession>
<dbReference type="EMBL" id="KN837724">
    <property type="protein sequence ID" value="KIJ23315.1"/>
    <property type="molecule type" value="Genomic_DNA"/>
</dbReference>
<keyword evidence="1" id="KW-0677">Repeat</keyword>
<name>A0A0C9UDU3_SPHS4</name>
<keyword evidence="2 3" id="KW-0040">ANK repeat</keyword>
<dbReference type="PROSITE" id="PS50297">
    <property type="entry name" value="ANK_REP_REGION"/>
    <property type="match status" value="1"/>
</dbReference>
<feature type="repeat" description="ANK" evidence="3">
    <location>
        <begin position="24"/>
        <end position="52"/>
    </location>
</feature>
<proteinExistence type="predicted"/>